<accession>A0A9W4SWL1</accession>
<sequence>MSANLAYFDNTPKCWTIHGYYDFRKKQSDFSGIFHKEHSWLKTNLEIIVNNKESHFNKEQVNRAQEMLRNLKASNEMSDPNVAVFWNEVDHERELNIARAEGMLQAVKETTGGVVNAIKTTNKIHQQNLLSLLPVGHNPTVGSKRTYPDEESTQPTPSNKKNHSGSSTALPTPPQSNFTPPSGSDEVSVIGSILPDGTALPTPPQSNFTPSSDSDKVRVPSQIGSILPDGTVLPKPPPQPNFIPESDSDEVSFPSSQMTFDDDEGEETPDLDSFLSSVPTNTQKWVLPSGKSVNEICSVNISQCAEVLKKKETLGPVERATLRYGMSKVIDLSAHMRDWFSDIDIQHMMKDHVAVLTVPELDEEVNAFIAEVEKMVRKGGSNEAYKYCLEKHTNSPTNTCIYKISKIYSEFLFEVKDGDDLLDCGEGYTEIDIIVKTCSYIVKGLRKGLGINCKWGESFCPMSRSTSYEKGRKCDVRFLSSSRTDLGEWEFSAHCTNAKAIGDRCRSARVNQSILNAILRLNLTKEQVNKTKIPFLQISGVYGQMLLEDLINDFYVVFPGITFEIPTKLAHIRKLKSTVKIFKYVMEMYEEVDGMLYELDHGYNSLNQVFNVKVVNGSSHYKSNFIHDPWWTPKKNISSQLMIAFKEMENKQG</sequence>
<gene>
    <name evidence="2" type="ORF">FWILDA_LOCUS11127</name>
</gene>
<evidence type="ECO:0000256" key="1">
    <source>
        <dbReference type="SAM" id="MobiDB-lite"/>
    </source>
</evidence>
<feature type="compositionally biased region" description="Polar residues" evidence="1">
    <location>
        <begin position="153"/>
        <end position="182"/>
    </location>
</feature>
<reference evidence="2" key="1">
    <citation type="submission" date="2022-08" db="EMBL/GenBank/DDBJ databases">
        <authorList>
            <person name="Kallberg Y."/>
            <person name="Tangrot J."/>
            <person name="Rosling A."/>
        </authorList>
    </citation>
    <scope>NUCLEOTIDE SEQUENCE</scope>
    <source>
        <strain evidence="2">Wild A</strain>
    </source>
</reference>
<comment type="caution">
    <text evidence="2">The sequence shown here is derived from an EMBL/GenBank/DDBJ whole genome shotgun (WGS) entry which is preliminary data.</text>
</comment>
<organism evidence="2 3">
    <name type="scientific">Funneliformis geosporum</name>
    <dbReference type="NCBI Taxonomy" id="1117311"/>
    <lineage>
        <taxon>Eukaryota</taxon>
        <taxon>Fungi</taxon>
        <taxon>Fungi incertae sedis</taxon>
        <taxon>Mucoromycota</taxon>
        <taxon>Glomeromycotina</taxon>
        <taxon>Glomeromycetes</taxon>
        <taxon>Glomerales</taxon>
        <taxon>Glomeraceae</taxon>
        <taxon>Funneliformis</taxon>
    </lineage>
</organism>
<proteinExistence type="predicted"/>
<dbReference type="OrthoDB" id="2446638at2759"/>
<feature type="compositionally biased region" description="Acidic residues" evidence="1">
    <location>
        <begin position="260"/>
        <end position="269"/>
    </location>
</feature>
<dbReference type="Proteomes" id="UP001153678">
    <property type="component" value="Unassembled WGS sequence"/>
</dbReference>
<dbReference type="EMBL" id="CAMKVN010003052">
    <property type="protein sequence ID" value="CAI2183536.1"/>
    <property type="molecule type" value="Genomic_DNA"/>
</dbReference>
<dbReference type="AlphaFoldDB" id="A0A9W4SWL1"/>
<protein>
    <submittedName>
        <fullName evidence="2">960_t:CDS:1</fullName>
    </submittedName>
</protein>
<keyword evidence="3" id="KW-1185">Reference proteome</keyword>
<evidence type="ECO:0000313" key="2">
    <source>
        <dbReference type="EMBL" id="CAI2183536.1"/>
    </source>
</evidence>
<feature type="region of interest" description="Disordered" evidence="1">
    <location>
        <begin position="130"/>
        <end position="269"/>
    </location>
</feature>
<name>A0A9W4SWL1_9GLOM</name>
<evidence type="ECO:0000313" key="3">
    <source>
        <dbReference type="Proteomes" id="UP001153678"/>
    </source>
</evidence>